<keyword evidence="4 8" id="KW-0521">NADP</keyword>
<comment type="subunit">
    <text evidence="8">Homodimer.</text>
</comment>
<comment type="similarity">
    <text evidence="8">Belongs to the shikimate dehydrogenase family.</text>
</comment>
<feature type="binding site" evidence="8">
    <location>
        <position position="102"/>
    </location>
    <ligand>
        <name>shikimate</name>
        <dbReference type="ChEBI" id="CHEBI:36208"/>
    </ligand>
</feature>
<feature type="binding site" evidence="8">
    <location>
        <position position="220"/>
    </location>
    <ligand>
        <name>NADP(+)</name>
        <dbReference type="ChEBI" id="CHEBI:58349"/>
    </ligand>
</feature>
<dbReference type="InterPro" id="IPR036291">
    <property type="entry name" value="NAD(P)-bd_dom_sf"/>
</dbReference>
<dbReference type="Pfam" id="PF08501">
    <property type="entry name" value="Shikimate_dh_N"/>
    <property type="match status" value="1"/>
</dbReference>
<feature type="binding site" evidence="8">
    <location>
        <position position="62"/>
    </location>
    <ligand>
        <name>shikimate</name>
        <dbReference type="ChEBI" id="CHEBI:36208"/>
    </ligand>
</feature>
<proteinExistence type="inferred from homology"/>
<organism evidence="12 13">
    <name type="scientific">Jeotgalibacillus marinus</name>
    <dbReference type="NCBI Taxonomy" id="86667"/>
    <lineage>
        <taxon>Bacteria</taxon>
        <taxon>Bacillati</taxon>
        <taxon>Bacillota</taxon>
        <taxon>Bacilli</taxon>
        <taxon>Bacillales</taxon>
        <taxon>Caryophanaceae</taxon>
        <taxon>Jeotgalibacillus</taxon>
    </lineage>
</organism>
<keyword evidence="5 8" id="KW-0560">Oxidoreductase</keyword>
<protein>
    <recommendedName>
        <fullName evidence="2 8">Shikimate dehydrogenase (NADP(+))</fullName>
        <shortName evidence="8">SDH</shortName>
        <ecNumber evidence="2 8">1.1.1.25</ecNumber>
    </recommendedName>
</protein>
<evidence type="ECO:0000256" key="8">
    <source>
        <dbReference type="HAMAP-Rule" id="MF_00222"/>
    </source>
</evidence>
<dbReference type="Pfam" id="PF18317">
    <property type="entry name" value="SDH_C"/>
    <property type="match status" value="1"/>
</dbReference>
<keyword evidence="13" id="KW-1185">Reference proteome</keyword>
<keyword evidence="3 8" id="KW-0028">Amino-acid biosynthesis</keyword>
<comment type="function">
    <text evidence="8">Involved in the biosynthesis of the chorismate, which leads to the biosynthesis of aromatic amino acids. Catalyzes the reversible NADPH linked reduction of 3-dehydroshikimate (DHSA) to yield shikimate (SA).</text>
</comment>
<comment type="caution">
    <text evidence="12">The sequence shown here is derived from an EMBL/GenBank/DDBJ whole genome shotgun (WGS) entry which is preliminary data.</text>
</comment>
<feature type="binding site" evidence="8">
    <location>
        <position position="222"/>
    </location>
    <ligand>
        <name>shikimate</name>
        <dbReference type="ChEBI" id="CHEBI:36208"/>
    </ligand>
</feature>
<dbReference type="InterPro" id="IPR041121">
    <property type="entry name" value="SDH_C"/>
</dbReference>
<feature type="binding site" evidence="8">
    <location>
        <position position="87"/>
    </location>
    <ligand>
        <name>shikimate</name>
        <dbReference type="ChEBI" id="CHEBI:36208"/>
    </ligand>
</feature>
<evidence type="ECO:0000256" key="4">
    <source>
        <dbReference type="ARBA" id="ARBA00022857"/>
    </source>
</evidence>
<feature type="domain" description="SDH C-terminal" evidence="11">
    <location>
        <begin position="243"/>
        <end position="267"/>
    </location>
</feature>
<dbReference type="PANTHER" id="PTHR21089:SF1">
    <property type="entry name" value="BIFUNCTIONAL 3-DEHYDROQUINATE DEHYDRATASE_SHIKIMATE DEHYDROGENASE, CHLOROPLASTIC"/>
    <property type="match status" value="1"/>
</dbReference>
<gene>
    <name evidence="8 12" type="primary">aroE</name>
    <name evidence="12" type="ORF">AB1471_01670</name>
</gene>
<dbReference type="Gene3D" id="3.40.50.720">
    <property type="entry name" value="NAD(P)-binding Rossmann-like Domain"/>
    <property type="match status" value="1"/>
</dbReference>
<evidence type="ECO:0000256" key="1">
    <source>
        <dbReference type="ARBA" id="ARBA00004871"/>
    </source>
</evidence>
<sequence length="281" mass="30615">MKILLGVIGYPIEQSKSPLMHNYWLKDQAIDGHYQAFEVQPLELKEAVTGMKVLGLSGWNVTIPFKEAIIPLLDQIDPAAKAIGAVNTVVVQGGQLIGKNTDGLGFVQSLIEKRSIQQIKQSSILIIGAGGAAKGIYYALSQLSPMTIRVTNRTFERAASLVENMNNNELNVAITTQEAQQKLSHFDIIINTTSVGMFPEIDHLPIDVSEIKQGALAVDIIYNPLKTRFLRKASENGADTLNGVGMFVHQGALAFKEWTGKKPNTEKAIKMIVKDQGGSTC</sequence>
<dbReference type="InterPro" id="IPR011342">
    <property type="entry name" value="Shikimate_DH"/>
</dbReference>
<evidence type="ECO:0000256" key="7">
    <source>
        <dbReference type="ARBA" id="ARBA00049442"/>
    </source>
</evidence>
<dbReference type="Proteomes" id="UP001556040">
    <property type="component" value="Unassembled WGS sequence"/>
</dbReference>
<feature type="binding site" evidence="8">
    <location>
        <begin position="15"/>
        <end position="17"/>
    </location>
    <ligand>
        <name>shikimate</name>
        <dbReference type="ChEBI" id="CHEBI:36208"/>
    </ligand>
</feature>
<dbReference type="EMBL" id="JBFMIA010000001">
    <property type="protein sequence ID" value="MEW9500504.1"/>
    <property type="molecule type" value="Genomic_DNA"/>
</dbReference>
<dbReference type="SUPFAM" id="SSF53223">
    <property type="entry name" value="Aminoacid dehydrogenase-like, N-terminal domain"/>
    <property type="match status" value="1"/>
</dbReference>
<dbReference type="InterPro" id="IPR013708">
    <property type="entry name" value="Shikimate_DH-bd_N"/>
</dbReference>
<dbReference type="NCBIfam" id="TIGR00507">
    <property type="entry name" value="aroE"/>
    <property type="match status" value="1"/>
</dbReference>
<keyword evidence="6 8" id="KW-0057">Aromatic amino acid biosynthesis</keyword>
<dbReference type="Gene3D" id="3.40.50.10860">
    <property type="entry name" value="Leucine Dehydrogenase, chain A, domain 1"/>
    <property type="match status" value="1"/>
</dbReference>
<dbReference type="InterPro" id="IPR022893">
    <property type="entry name" value="Shikimate_DH_fam"/>
</dbReference>
<feature type="domain" description="Quinate/shikimate 5-dehydrogenase/glutamyl-tRNA reductase" evidence="9">
    <location>
        <begin position="113"/>
        <end position="194"/>
    </location>
</feature>
<feature type="binding site" evidence="8">
    <location>
        <position position="250"/>
    </location>
    <ligand>
        <name>shikimate</name>
        <dbReference type="ChEBI" id="CHEBI:36208"/>
    </ligand>
</feature>
<dbReference type="PANTHER" id="PTHR21089">
    <property type="entry name" value="SHIKIMATE DEHYDROGENASE"/>
    <property type="match status" value="1"/>
</dbReference>
<comment type="caution">
    <text evidence="8">Lacks conserved residue(s) required for the propagation of feature annotation.</text>
</comment>
<feature type="binding site" evidence="8">
    <location>
        <begin position="152"/>
        <end position="157"/>
    </location>
    <ligand>
        <name>NADP(+)</name>
        <dbReference type="ChEBI" id="CHEBI:58349"/>
    </ligand>
</feature>
<evidence type="ECO:0000256" key="5">
    <source>
        <dbReference type="ARBA" id="ARBA00023002"/>
    </source>
</evidence>
<evidence type="ECO:0000256" key="6">
    <source>
        <dbReference type="ARBA" id="ARBA00023141"/>
    </source>
</evidence>
<dbReference type="EC" id="1.1.1.25" evidence="2 8"/>
<reference evidence="12 13" key="1">
    <citation type="journal article" date="1979" name="Int. J. Syst. Evol. Microbiol.">
        <title>Bacillus globisporus subsp. marinus subsp. nov.</title>
        <authorList>
            <person name="Liu H."/>
        </authorList>
    </citation>
    <scope>NUCLEOTIDE SEQUENCE [LARGE SCALE GENOMIC DNA]</scope>
    <source>
        <strain evidence="12 13">DSM 1297</strain>
    </source>
</reference>
<dbReference type="RefSeq" id="WP_367777792.1">
    <property type="nucleotide sequence ID" value="NZ_JBFMIA010000001.1"/>
</dbReference>
<feature type="domain" description="Shikimate dehydrogenase substrate binding N-terminal" evidence="10">
    <location>
        <begin position="7"/>
        <end position="89"/>
    </location>
</feature>
<evidence type="ECO:0000259" key="10">
    <source>
        <dbReference type="Pfam" id="PF08501"/>
    </source>
</evidence>
<evidence type="ECO:0000259" key="9">
    <source>
        <dbReference type="Pfam" id="PF01488"/>
    </source>
</evidence>
<dbReference type="SUPFAM" id="SSF51735">
    <property type="entry name" value="NAD(P)-binding Rossmann-fold domains"/>
    <property type="match status" value="1"/>
</dbReference>
<feature type="binding site" evidence="8">
    <location>
        <position position="243"/>
    </location>
    <ligand>
        <name>NADP(+)</name>
        <dbReference type="ChEBI" id="CHEBI:58349"/>
    </ligand>
</feature>
<dbReference type="CDD" id="cd01065">
    <property type="entry name" value="NAD_bind_Shikimate_DH"/>
    <property type="match status" value="1"/>
</dbReference>
<evidence type="ECO:0000256" key="2">
    <source>
        <dbReference type="ARBA" id="ARBA00012962"/>
    </source>
</evidence>
<dbReference type="NCBIfam" id="NF001319">
    <property type="entry name" value="PRK00258.3-3"/>
    <property type="match status" value="1"/>
</dbReference>
<feature type="binding site" evidence="8">
    <location>
        <begin position="128"/>
        <end position="132"/>
    </location>
    <ligand>
        <name>NADP(+)</name>
        <dbReference type="ChEBI" id="CHEBI:58349"/>
    </ligand>
</feature>
<evidence type="ECO:0000256" key="3">
    <source>
        <dbReference type="ARBA" id="ARBA00022605"/>
    </source>
</evidence>
<dbReference type="InterPro" id="IPR006151">
    <property type="entry name" value="Shikm_DH/Glu-tRNA_Rdtase"/>
</dbReference>
<accession>A0ABV3PZI4</accession>
<dbReference type="GO" id="GO:0004764">
    <property type="term" value="F:shikimate 3-dehydrogenase (NADP+) activity"/>
    <property type="evidence" value="ECO:0007669"/>
    <property type="project" value="UniProtKB-EC"/>
</dbReference>
<comment type="catalytic activity">
    <reaction evidence="7 8">
        <text>shikimate + NADP(+) = 3-dehydroshikimate + NADPH + H(+)</text>
        <dbReference type="Rhea" id="RHEA:17737"/>
        <dbReference type="ChEBI" id="CHEBI:15378"/>
        <dbReference type="ChEBI" id="CHEBI:16630"/>
        <dbReference type="ChEBI" id="CHEBI:36208"/>
        <dbReference type="ChEBI" id="CHEBI:57783"/>
        <dbReference type="ChEBI" id="CHEBI:58349"/>
        <dbReference type="EC" id="1.1.1.25"/>
    </reaction>
</comment>
<name>A0ABV3PZI4_9BACL</name>
<feature type="active site" description="Proton acceptor" evidence="8">
    <location>
        <position position="66"/>
    </location>
</feature>
<comment type="pathway">
    <text evidence="1 8">Metabolic intermediate biosynthesis; chorismate biosynthesis; chorismate from D-erythrose 4-phosphate and phosphoenolpyruvate: step 4/7.</text>
</comment>
<dbReference type="InterPro" id="IPR046346">
    <property type="entry name" value="Aminoacid_DH-like_N_sf"/>
</dbReference>
<dbReference type="HAMAP" id="MF_00222">
    <property type="entry name" value="Shikimate_DH_AroE"/>
    <property type="match status" value="1"/>
</dbReference>
<evidence type="ECO:0000313" key="13">
    <source>
        <dbReference type="Proteomes" id="UP001556040"/>
    </source>
</evidence>
<evidence type="ECO:0000259" key="11">
    <source>
        <dbReference type="Pfam" id="PF18317"/>
    </source>
</evidence>
<dbReference type="Pfam" id="PF01488">
    <property type="entry name" value="Shikimate_DH"/>
    <property type="match status" value="1"/>
</dbReference>
<evidence type="ECO:0000313" key="12">
    <source>
        <dbReference type="EMBL" id="MEW9500504.1"/>
    </source>
</evidence>